<dbReference type="AlphaFoldDB" id="A0A0F9WCV0"/>
<evidence type="ECO:0008006" key="2">
    <source>
        <dbReference type="Google" id="ProtNLM"/>
    </source>
</evidence>
<comment type="caution">
    <text evidence="1">The sequence shown here is derived from an EMBL/GenBank/DDBJ whole genome shotgun (WGS) entry which is preliminary data.</text>
</comment>
<evidence type="ECO:0000313" key="1">
    <source>
        <dbReference type="EMBL" id="KKN76028.1"/>
    </source>
</evidence>
<organism evidence="1">
    <name type="scientific">marine sediment metagenome</name>
    <dbReference type="NCBI Taxonomy" id="412755"/>
    <lineage>
        <taxon>unclassified sequences</taxon>
        <taxon>metagenomes</taxon>
        <taxon>ecological metagenomes</taxon>
    </lineage>
</organism>
<dbReference type="PANTHER" id="PTHR36932">
    <property type="entry name" value="CAPSULAR POLYSACCHARIDE BIOSYNTHESIS PROTEIN"/>
    <property type="match status" value="1"/>
</dbReference>
<name>A0A0F9WCV0_9ZZZZ</name>
<sequence length="318" mass="37327">MKYSKLFWFVELKEIEDYYNRLKKGETIEIKEFSGKTKELCTSGSTTGKPKYVTVNKEQLELRFAAEWYTMELTGWKRGERWVHLWYPLVREHKDSKSNKEKLSLKRKYENCLFLSYFNLNDNMMKDYYYKIKKFKPKLLVSYSEAVWIFANFLDKNNLRLNIPYVISSGGHLYPEWRKVIEKTMNSKVFNRLGCSEFGVIAQEDRKGNMRIVSQRGLSVKKGNNNELLITDINNKAIVFKDYNLGDTGKIKDDIITDLKGKIKSGKSYLRIFQNTIEKTELICIRCNGIVDVDKNKGTLANPLCGKCLKERDEKQNN</sequence>
<dbReference type="EMBL" id="LAZR01000300">
    <property type="protein sequence ID" value="KKN76028.1"/>
    <property type="molecule type" value="Genomic_DNA"/>
</dbReference>
<dbReference type="InterPro" id="IPR042099">
    <property type="entry name" value="ANL_N_sf"/>
</dbReference>
<dbReference type="InterPro" id="IPR053158">
    <property type="entry name" value="CapK_Type1_Caps_Biosynth"/>
</dbReference>
<dbReference type="PANTHER" id="PTHR36932:SF1">
    <property type="entry name" value="CAPSULAR POLYSACCHARIDE BIOSYNTHESIS PROTEIN"/>
    <property type="match status" value="1"/>
</dbReference>
<dbReference type="SUPFAM" id="SSF56801">
    <property type="entry name" value="Acetyl-CoA synthetase-like"/>
    <property type="match status" value="1"/>
</dbReference>
<proteinExistence type="predicted"/>
<accession>A0A0F9WCV0</accession>
<gene>
    <name evidence="1" type="ORF">LCGC14_0374180</name>
</gene>
<dbReference type="Gene3D" id="3.40.50.12780">
    <property type="entry name" value="N-terminal domain of ligase-like"/>
    <property type="match status" value="1"/>
</dbReference>
<reference evidence="1" key="1">
    <citation type="journal article" date="2015" name="Nature">
        <title>Complex archaea that bridge the gap between prokaryotes and eukaryotes.</title>
        <authorList>
            <person name="Spang A."/>
            <person name="Saw J.H."/>
            <person name="Jorgensen S.L."/>
            <person name="Zaremba-Niedzwiedzka K."/>
            <person name="Martijn J."/>
            <person name="Lind A.E."/>
            <person name="van Eijk R."/>
            <person name="Schleper C."/>
            <person name="Guy L."/>
            <person name="Ettema T.J."/>
        </authorList>
    </citation>
    <scope>NUCLEOTIDE SEQUENCE</scope>
</reference>
<protein>
    <recommendedName>
        <fullName evidence="2">AMP-dependent synthetase/ligase domain-containing protein</fullName>
    </recommendedName>
</protein>